<dbReference type="InterPro" id="IPR001387">
    <property type="entry name" value="Cro/C1-type_HTH"/>
</dbReference>
<dbReference type="CDD" id="cd00093">
    <property type="entry name" value="HTH_XRE"/>
    <property type="match status" value="1"/>
</dbReference>
<dbReference type="GO" id="GO:0003677">
    <property type="term" value="F:DNA binding"/>
    <property type="evidence" value="ECO:0007669"/>
    <property type="project" value="UniProtKB-KW"/>
</dbReference>
<dbReference type="InterPro" id="IPR010982">
    <property type="entry name" value="Lambda_DNA-bd_dom_sf"/>
</dbReference>
<evidence type="ECO:0000313" key="4">
    <source>
        <dbReference type="EMBL" id="QHU22570.1"/>
    </source>
</evidence>
<accession>A0A6C0L0X0</accession>
<sequence length="114" mass="12892">MRDPTCYQDWETIILKKQTAHPKSIESTNSSASKTNDENNIVKPMKVSNELKIAIQQARVSSKLSQKQLASMMSCQPSIINQYESGKAIPNNSFISKLEQKLKTKLPRAKKKKI</sequence>
<feature type="compositionally biased region" description="Polar residues" evidence="2">
    <location>
        <begin position="25"/>
        <end position="34"/>
    </location>
</feature>
<name>A0A6C0L0X0_9ZZZZ</name>
<dbReference type="AlphaFoldDB" id="A0A6C0L0X0"/>
<organism evidence="4">
    <name type="scientific">viral metagenome</name>
    <dbReference type="NCBI Taxonomy" id="1070528"/>
    <lineage>
        <taxon>unclassified sequences</taxon>
        <taxon>metagenomes</taxon>
        <taxon>organismal metagenomes</taxon>
    </lineage>
</organism>
<evidence type="ECO:0000256" key="1">
    <source>
        <dbReference type="ARBA" id="ARBA00023125"/>
    </source>
</evidence>
<dbReference type="Gene3D" id="1.10.260.40">
    <property type="entry name" value="lambda repressor-like DNA-binding domains"/>
    <property type="match status" value="1"/>
</dbReference>
<dbReference type="EMBL" id="MN741011">
    <property type="protein sequence ID" value="QHU22570.1"/>
    <property type="molecule type" value="Genomic_DNA"/>
</dbReference>
<dbReference type="PROSITE" id="PS50943">
    <property type="entry name" value="HTH_CROC1"/>
    <property type="match status" value="1"/>
</dbReference>
<dbReference type="PANTHER" id="PTHR10245">
    <property type="entry name" value="ENDOTHELIAL DIFFERENTIATION-RELATED FACTOR 1 MULTIPROTEIN BRIDGING FACTOR 1"/>
    <property type="match status" value="1"/>
</dbReference>
<feature type="domain" description="HTH cro/C1-type" evidence="3">
    <location>
        <begin position="55"/>
        <end position="109"/>
    </location>
</feature>
<protein>
    <recommendedName>
        <fullName evidence="3">HTH cro/C1-type domain-containing protein</fullName>
    </recommendedName>
</protein>
<dbReference type="Pfam" id="PF01381">
    <property type="entry name" value="HTH_3"/>
    <property type="match status" value="1"/>
</dbReference>
<dbReference type="PANTHER" id="PTHR10245:SF117">
    <property type="entry name" value="MULTIPROTEIN-BRIDGING FACTOR 1B"/>
    <property type="match status" value="1"/>
</dbReference>
<evidence type="ECO:0000259" key="3">
    <source>
        <dbReference type="PROSITE" id="PS50943"/>
    </source>
</evidence>
<dbReference type="GO" id="GO:0005634">
    <property type="term" value="C:nucleus"/>
    <property type="evidence" value="ECO:0007669"/>
    <property type="project" value="TreeGrafter"/>
</dbReference>
<proteinExistence type="predicted"/>
<dbReference type="SMART" id="SM00530">
    <property type="entry name" value="HTH_XRE"/>
    <property type="match status" value="1"/>
</dbReference>
<feature type="region of interest" description="Disordered" evidence="2">
    <location>
        <begin position="18"/>
        <end position="42"/>
    </location>
</feature>
<dbReference type="SUPFAM" id="SSF47413">
    <property type="entry name" value="lambda repressor-like DNA-binding domains"/>
    <property type="match status" value="1"/>
</dbReference>
<keyword evidence="1" id="KW-0238">DNA-binding</keyword>
<evidence type="ECO:0000256" key="2">
    <source>
        <dbReference type="SAM" id="MobiDB-lite"/>
    </source>
</evidence>
<reference evidence="4" key="1">
    <citation type="journal article" date="2020" name="Nature">
        <title>Giant virus diversity and host interactions through global metagenomics.</title>
        <authorList>
            <person name="Schulz F."/>
            <person name="Roux S."/>
            <person name="Paez-Espino D."/>
            <person name="Jungbluth S."/>
            <person name="Walsh D.A."/>
            <person name="Denef V.J."/>
            <person name="McMahon K.D."/>
            <person name="Konstantinidis K.T."/>
            <person name="Eloe-Fadrosh E.A."/>
            <person name="Kyrpides N.C."/>
            <person name="Woyke T."/>
        </authorList>
    </citation>
    <scope>NUCLEOTIDE SEQUENCE</scope>
    <source>
        <strain evidence="4">GVMAG-S-ERX555907-102</strain>
    </source>
</reference>